<dbReference type="InterPro" id="IPR010982">
    <property type="entry name" value="Lambda_DNA-bd_dom_sf"/>
</dbReference>
<dbReference type="SUPFAM" id="SSF47413">
    <property type="entry name" value="lambda repressor-like DNA-binding domains"/>
    <property type="match status" value="1"/>
</dbReference>
<dbReference type="CDD" id="cd00093">
    <property type="entry name" value="HTH_XRE"/>
    <property type="match status" value="1"/>
</dbReference>
<dbReference type="AlphaFoldDB" id="A0A7Z7BIF7"/>
<organism evidence="2 3">
    <name type="scientific">Paraburkholderia steynii</name>
    <dbReference type="NCBI Taxonomy" id="1245441"/>
    <lineage>
        <taxon>Bacteria</taxon>
        <taxon>Pseudomonadati</taxon>
        <taxon>Pseudomonadota</taxon>
        <taxon>Betaproteobacteria</taxon>
        <taxon>Burkholderiales</taxon>
        <taxon>Burkholderiaceae</taxon>
        <taxon>Paraburkholderia</taxon>
    </lineage>
</organism>
<keyword evidence="3" id="KW-1185">Reference proteome</keyword>
<sequence length="70" mass="8093">MKSRQADTQRRCSPAPADIRAGRERAGLNQIEAAGLLHVDMRLWQKWELGEREMHPAFWELFCIKTGAEK</sequence>
<evidence type="ECO:0000313" key="2">
    <source>
        <dbReference type="EMBL" id="SDJ31552.1"/>
    </source>
</evidence>
<comment type="caution">
    <text evidence="2">The sequence shown here is derived from an EMBL/GenBank/DDBJ whole genome shotgun (WGS) entry which is preliminary data.</text>
</comment>
<proteinExistence type="predicted"/>
<evidence type="ECO:0000313" key="3">
    <source>
        <dbReference type="Proteomes" id="UP000198900"/>
    </source>
</evidence>
<feature type="compositionally biased region" description="Basic and acidic residues" evidence="1">
    <location>
        <begin position="1"/>
        <end position="10"/>
    </location>
</feature>
<gene>
    <name evidence="2" type="ORF">SAMN04487926_14259</name>
</gene>
<accession>A0A7Z7BIF7</accession>
<protein>
    <submittedName>
        <fullName evidence="2">Helix-turn-helix domain</fullName>
    </submittedName>
</protein>
<reference evidence="2" key="1">
    <citation type="submission" date="2016-10" db="EMBL/GenBank/DDBJ databases">
        <authorList>
            <person name="Varghese N."/>
            <person name="Submissions S."/>
        </authorList>
    </citation>
    <scope>NUCLEOTIDE SEQUENCE [LARGE SCALE GENOMIC DNA]</scope>
    <source>
        <strain evidence="2">YR281</strain>
    </source>
</reference>
<dbReference type="Proteomes" id="UP000198900">
    <property type="component" value="Unassembled WGS sequence"/>
</dbReference>
<dbReference type="InterPro" id="IPR001387">
    <property type="entry name" value="Cro/C1-type_HTH"/>
</dbReference>
<feature type="region of interest" description="Disordered" evidence="1">
    <location>
        <begin position="1"/>
        <end position="23"/>
    </location>
</feature>
<dbReference type="RefSeq" id="WP_091789849.1">
    <property type="nucleotide sequence ID" value="NZ_FNDI01000042.1"/>
</dbReference>
<dbReference type="EMBL" id="FNDI01000042">
    <property type="protein sequence ID" value="SDJ31552.1"/>
    <property type="molecule type" value="Genomic_DNA"/>
</dbReference>
<evidence type="ECO:0000256" key="1">
    <source>
        <dbReference type="SAM" id="MobiDB-lite"/>
    </source>
</evidence>
<dbReference type="GO" id="GO:0003677">
    <property type="term" value="F:DNA binding"/>
    <property type="evidence" value="ECO:0007669"/>
    <property type="project" value="InterPro"/>
</dbReference>
<dbReference type="Gene3D" id="1.10.260.40">
    <property type="entry name" value="lambda repressor-like DNA-binding domains"/>
    <property type="match status" value="1"/>
</dbReference>
<name>A0A7Z7BIF7_9BURK</name>